<feature type="signal peptide" evidence="3">
    <location>
        <begin position="1"/>
        <end position="20"/>
    </location>
</feature>
<dbReference type="PROSITE" id="PS00107">
    <property type="entry name" value="PROTEIN_KINASE_ATP"/>
    <property type="match status" value="1"/>
</dbReference>
<dbReference type="GeneID" id="25381587"/>
<feature type="binding site" evidence="1">
    <location>
        <position position="280"/>
    </location>
    <ligand>
        <name>ATP</name>
        <dbReference type="ChEBI" id="CHEBI:30616"/>
    </ligand>
</feature>
<dbReference type="InterPro" id="IPR017441">
    <property type="entry name" value="Protein_kinase_ATP_BS"/>
</dbReference>
<evidence type="ECO:0000256" key="2">
    <source>
        <dbReference type="SAM" id="MobiDB-lite"/>
    </source>
</evidence>
<dbReference type="RefSeq" id="XP_013354464.1">
    <property type="nucleotide sequence ID" value="XM_013499010.1"/>
</dbReference>
<organism evidence="4 5">
    <name type="scientific">Eimeria mitis</name>
    <dbReference type="NCBI Taxonomy" id="44415"/>
    <lineage>
        <taxon>Eukaryota</taxon>
        <taxon>Sar</taxon>
        <taxon>Alveolata</taxon>
        <taxon>Apicomplexa</taxon>
        <taxon>Conoidasida</taxon>
        <taxon>Coccidia</taxon>
        <taxon>Eucoccidiorida</taxon>
        <taxon>Eimeriorina</taxon>
        <taxon>Eimeriidae</taxon>
        <taxon>Eimeria</taxon>
    </lineage>
</organism>
<dbReference type="Gene3D" id="3.30.200.20">
    <property type="entry name" value="Phosphorylase Kinase, domain 1"/>
    <property type="match status" value="1"/>
</dbReference>
<feature type="compositionally biased region" description="Acidic residues" evidence="2">
    <location>
        <begin position="115"/>
        <end position="124"/>
    </location>
</feature>
<keyword evidence="1" id="KW-0547">Nucleotide-binding</keyword>
<dbReference type="GO" id="GO:0005524">
    <property type="term" value="F:ATP binding"/>
    <property type="evidence" value="ECO:0007669"/>
    <property type="project" value="UniProtKB-UniRule"/>
</dbReference>
<dbReference type="EMBL" id="HG683673">
    <property type="protein sequence ID" value="CDJ31899.1"/>
    <property type="molecule type" value="Genomic_DNA"/>
</dbReference>
<keyword evidence="1" id="KW-0067">ATP-binding</keyword>
<accession>U6K2L2</accession>
<keyword evidence="3" id="KW-0732">Signal</keyword>
<dbReference type="AlphaFoldDB" id="U6K2L2"/>
<feature type="region of interest" description="Disordered" evidence="2">
    <location>
        <begin position="113"/>
        <end position="157"/>
    </location>
</feature>
<evidence type="ECO:0000313" key="5">
    <source>
        <dbReference type="Proteomes" id="UP000030744"/>
    </source>
</evidence>
<dbReference type="OrthoDB" id="346916at2759"/>
<evidence type="ECO:0000256" key="3">
    <source>
        <dbReference type="SAM" id="SignalP"/>
    </source>
</evidence>
<reference evidence="4" key="1">
    <citation type="submission" date="2013-10" db="EMBL/GenBank/DDBJ databases">
        <title>Genomic analysis of the causative agents of coccidiosis in chickens.</title>
        <authorList>
            <person name="Reid A.J."/>
            <person name="Blake D."/>
            <person name="Billington K."/>
            <person name="Browne H."/>
            <person name="Dunn M."/>
            <person name="Hung S."/>
            <person name="Kawahara F."/>
            <person name="Miranda-Saavedra D."/>
            <person name="Mourier T."/>
            <person name="Nagra H."/>
            <person name="Otto T.D."/>
            <person name="Rawlings N."/>
            <person name="Sanchez A."/>
            <person name="Sanders M."/>
            <person name="Subramaniam C."/>
            <person name="Tay Y."/>
            <person name="Dear P."/>
            <person name="Doerig C."/>
            <person name="Gruber A."/>
            <person name="Parkinson J."/>
            <person name="Shirley M."/>
            <person name="Wan K.L."/>
            <person name="Berriman M."/>
            <person name="Tomley F."/>
            <person name="Pain A."/>
        </authorList>
    </citation>
    <scope>NUCLEOTIDE SEQUENCE [LARGE SCALE GENOMIC DNA]</scope>
    <source>
        <strain evidence="4">Houghton</strain>
    </source>
</reference>
<gene>
    <name evidence="4" type="ORF">EMH_0070730</name>
</gene>
<evidence type="ECO:0000256" key="1">
    <source>
        <dbReference type="PROSITE-ProRule" id="PRU10141"/>
    </source>
</evidence>
<feature type="compositionally biased region" description="Polar residues" evidence="2">
    <location>
        <begin position="73"/>
        <end position="88"/>
    </location>
</feature>
<feature type="chain" id="PRO_5004671153" evidence="3">
    <location>
        <begin position="21"/>
        <end position="367"/>
    </location>
</feature>
<dbReference type="VEuPathDB" id="ToxoDB:EMH_0070730"/>
<sequence length="367" mass="39642">MIKLCCAGVALLAVTAGTASLEAHERKPNSFLSLGTHQSETLTYNKAAGDTRSKRTILNSRPHEFGDDLEASDLSSTDAQAETENSPRGFTELYATLHADAYGIRPAGEVPDSLQAEEEDEFGEEASSSRVASLAQLQAKSPRGSGQKGPERQTSGAMSVLRALSRPIMAVGSAAMKATRELRKFLSSPKMSLEDTKIGGKGSPVVAKALSRLGRVRSTAFLRKVDEELDLFLPRDEEIGYDCVDARQKIVLRRGFPLGAGTFGFVVPFTSNHGAKYAGKLFQVRHGEKATMNNVRKQLSILTYLPPGVDAARASHTLRLGLPLCVVTKRSSPSVMELPTRGTLLNAIVLYPLLRAESWSCPLEGHF</sequence>
<proteinExistence type="predicted"/>
<protein>
    <submittedName>
        <fullName evidence="4">Uncharacterized protein</fullName>
    </submittedName>
</protein>
<feature type="region of interest" description="Disordered" evidence="2">
    <location>
        <begin position="59"/>
        <end position="88"/>
    </location>
</feature>
<reference evidence="4" key="2">
    <citation type="submission" date="2013-10" db="EMBL/GenBank/DDBJ databases">
        <authorList>
            <person name="Aslett M."/>
        </authorList>
    </citation>
    <scope>NUCLEOTIDE SEQUENCE [LARGE SCALE GENOMIC DNA]</scope>
    <source>
        <strain evidence="4">Houghton</strain>
    </source>
</reference>
<keyword evidence="5" id="KW-1185">Reference proteome</keyword>
<dbReference type="Proteomes" id="UP000030744">
    <property type="component" value="Unassembled WGS sequence"/>
</dbReference>
<name>U6K2L2_9EIME</name>
<feature type="compositionally biased region" description="Polar residues" evidence="2">
    <location>
        <begin position="126"/>
        <end position="139"/>
    </location>
</feature>
<evidence type="ECO:0000313" key="4">
    <source>
        <dbReference type="EMBL" id="CDJ31899.1"/>
    </source>
</evidence>